<evidence type="ECO:0000313" key="1">
    <source>
        <dbReference type="EMBL" id="MBW0485345.1"/>
    </source>
</evidence>
<gene>
    <name evidence="1" type="ORF">O181_025060</name>
</gene>
<accession>A0A9Q3CLQ2</accession>
<name>A0A9Q3CLQ2_9BASI</name>
<organism evidence="1 2">
    <name type="scientific">Austropuccinia psidii MF-1</name>
    <dbReference type="NCBI Taxonomy" id="1389203"/>
    <lineage>
        <taxon>Eukaryota</taxon>
        <taxon>Fungi</taxon>
        <taxon>Dikarya</taxon>
        <taxon>Basidiomycota</taxon>
        <taxon>Pucciniomycotina</taxon>
        <taxon>Pucciniomycetes</taxon>
        <taxon>Pucciniales</taxon>
        <taxon>Sphaerophragmiaceae</taxon>
        <taxon>Austropuccinia</taxon>
    </lineage>
</organism>
<dbReference type="Proteomes" id="UP000765509">
    <property type="component" value="Unassembled WGS sequence"/>
</dbReference>
<reference evidence="1" key="1">
    <citation type="submission" date="2021-03" db="EMBL/GenBank/DDBJ databases">
        <title>Draft genome sequence of rust myrtle Austropuccinia psidii MF-1, a brazilian biotype.</title>
        <authorList>
            <person name="Quecine M.C."/>
            <person name="Pachon D.M.R."/>
            <person name="Bonatelli M.L."/>
            <person name="Correr F.H."/>
            <person name="Franceschini L.M."/>
            <person name="Leite T.F."/>
            <person name="Margarido G.R.A."/>
            <person name="Almeida C.A."/>
            <person name="Ferrarezi J.A."/>
            <person name="Labate C.A."/>
        </authorList>
    </citation>
    <scope>NUCLEOTIDE SEQUENCE</scope>
    <source>
        <strain evidence="1">MF-1</strain>
    </source>
</reference>
<protein>
    <submittedName>
        <fullName evidence="1">Uncharacterized protein</fullName>
    </submittedName>
</protein>
<comment type="caution">
    <text evidence="1">The sequence shown here is derived from an EMBL/GenBank/DDBJ whole genome shotgun (WGS) entry which is preliminary data.</text>
</comment>
<keyword evidence="2" id="KW-1185">Reference proteome</keyword>
<dbReference type="EMBL" id="AVOT02008121">
    <property type="protein sequence ID" value="MBW0485345.1"/>
    <property type="molecule type" value="Genomic_DNA"/>
</dbReference>
<evidence type="ECO:0000313" key="2">
    <source>
        <dbReference type="Proteomes" id="UP000765509"/>
    </source>
</evidence>
<proteinExistence type="predicted"/>
<sequence length="134" mass="15637">MDVKFNKFDPEFKKLTSNVNNLRNNNTTFTEGCQVTNARLESISNTCDRIERKWQVKNDKLENHIDDELKTLKEHVLEVVDNTNIFATHLARSDSERQKLKNEIIAHVDEINKNYEPNSHILRNSTPSTDENIL</sequence>
<dbReference type="AlphaFoldDB" id="A0A9Q3CLQ2"/>